<dbReference type="AlphaFoldDB" id="A0AAV2IPL6"/>
<feature type="region of interest" description="Disordered" evidence="8">
    <location>
        <begin position="85"/>
        <end position="120"/>
    </location>
</feature>
<evidence type="ECO:0000256" key="2">
    <source>
        <dbReference type="ARBA" id="ARBA00022692"/>
    </source>
</evidence>
<dbReference type="CDD" id="cd03388">
    <property type="entry name" value="PAP2_SPPase1"/>
    <property type="match status" value="1"/>
</dbReference>
<evidence type="ECO:0000256" key="8">
    <source>
        <dbReference type="SAM" id="MobiDB-lite"/>
    </source>
</evidence>
<accession>A0AAV2IPL6</accession>
<evidence type="ECO:0000256" key="7">
    <source>
        <dbReference type="ARBA" id="ARBA00038324"/>
    </source>
</evidence>
<dbReference type="InterPro" id="IPR000326">
    <property type="entry name" value="PAP2/HPO"/>
</dbReference>
<evidence type="ECO:0000313" key="12">
    <source>
        <dbReference type="Proteomes" id="UP001497497"/>
    </source>
</evidence>
<comment type="caution">
    <text evidence="11">The sequence shown here is derived from an EMBL/GenBank/DDBJ whole genome shotgun (WGS) entry which is preliminary data.</text>
</comment>
<evidence type="ECO:0000313" key="11">
    <source>
        <dbReference type="EMBL" id="CAL1546874.1"/>
    </source>
</evidence>
<feature type="region of interest" description="Disordered" evidence="8">
    <location>
        <begin position="138"/>
        <end position="157"/>
    </location>
</feature>
<feature type="compositionally biased region" description="Low complexity" evidence="8">
    <location>
        <begin position="175"/>
        <end position="186"/>
    </location>
</feature>
<keyword evidence="3" id="KW-0378">Hydrolase</keyword>
<keyword evidence="5 9" id="KW-1133">Transmembrane helix</keyword>
<dbReference type="Gene3D" id="1.20.144.10">
    <property type="entry name" value="Phosphatidic acid phosphatase type 2/haloperoxidase"/>
    <property type="match status" value="1"/>
</dbReference>
<keyword evidence="6 9" id="KW-0472">Membrane</keyword>
<organism evidence="11 12">
    <name type="scientific">Lymnaea stagnalis</name>
    <name type="common">Great pond snail</name>
    <name type="synonym">Helix stagnalis</name>
    <dbReference type="NCBI Taxonomy" id="6523"/>
    <lineage>
        <taxon>Eukaryota</taxon>
        <taxon>Metazoa</taxon>
        <taxon>Spiralia</taxon>
        <taxon>Lophotrochozoa</taxon>
        <taxon>Mollusca</taxon>
        <taxon>Gastropoda</taxon>
        <taxon>Heterobranchia</taxon>
        <taxon>Euthyneura</taxon>
        <taxon>Panpulmonata</taxon>
        <taxon>Hygrophila</taxon>
        <taxon>Lymnaeoidea</taxon>
        <taxon>Lymnaeidae</taxon>
        <taxon>Lymnaea</taxon>
    </lineage>
</organism>
<feature type="transmembrane region" description="Helical" evidence="9">
    <location>
        <begin position="485"/>
        <end position="504"/>
    </location>
</feature>
<evidence type="ECO:0000259" key="10">
    <source>
        <dbReference type="SMART" id="SM00014"/>
    </source>
</evidence>
<feature type="transmembrane region" description="Helical" evidence="9">
    <location>
        <begin position="328"/>
        <end position="348"/>
    </location>
</feature>
<dbReference type="PANTHER" id="PTHR14969:SF28">
    <property type="entry name" value="DIHYDROSPHINGOSINE 1-PHOSPHATE PHOSPHATASE LCB3-RELATED"/>
    <property type="match status" value="1"/>
</dbReference>
<evidence type="ECO:0000256" key="3">
    <source>
        <dbReference type="ARBA" id="ARBA00022801"/>
    </source>
</evidence>
<dbReference type="SMART" id="SM00014">
    <property type="entry name" value="acidPPc"/>
    <property type="match status" value="1"/>
</dbReference>
<keyword evidence="12" id="KW-1185">Reference proteome</keyword>
<gene>
    <name evidence="11" type="ORF">GSLYS_00020251001</name>
</gene>
<feature type="transmembrane region" description="Helical" evidence="9">
    <location>
        <begin position="272"/>
        <end position="293"/>
    </location>
</feature>
<feature type="region of interest" description="Disordered" evidence="8">
    <location>
        <begin position="166"/>
        <end position="186"/>
    </location>
</feature>
<feature type="transmembrane region" description="Helical" evidence="9">
    <location>
        <begin position="197"/>
        <end position="217"/>
    </location>
</feature>
<feature type="transmembrane region" description="Helical" evidence="9">
    <location>
        <begin position="389"/>
        <end position="406"/>
    </location>
</feature>
<evidence type="ECO:0000256" key="6">
    <source>
        <dbReference type="ARBA" id="ARBA00023136"/>
    </source>
</evidence>
<name>A0AAV2IPL6_LYMST</name>
<dbReference type="PANTHER" id="PTHR14969">
    <property type="entry name" value="SPHINGOSINE-1-PHOSPHATE PHOSPHOHYDROLASE"/>
    <property type="match status" value="1"/>
</dbReference>
<comment type="subcellular location">
    <subcellularLocation>
        <location evidence="1">Endoplasmic reticulum membrane</location>
        <topology evidence="1">Multi-pass membrane protein</topology>
    </subcellularLocation>
</comment>
<feature type="transmembrane region" description="Helical" evidence="9">
    <location>
        <begin position="229"/>
        <end position="251"/>
    </location>
</feature>
<comment type="similarity">
    <text evidence="7">Belongs to the type 2 lipid phosphate phosphatase family.</text>
</comment>
<evidence type="ECO:0000256" key="5">
    <source>
        <dbReference type="ARBA" id="ARBA00022989"/>
    </source>
</evidence>
<dbReference type="SUPFAM" id="SSF48317">
    <property type="entry name" value="Acid phosphatase/Vanadium-dependent haloperoxidase"/>
    <property type="match status" value="1"/>
</dbReference>
<dbReference type="Proteomes" id="UP001497497">
    <property type="component" value="Unassembled WGS sequence"/>
</dbReference>
<protein>
    <recommendedName>
        <fullName evidence="10">Phosphatidic acid phosphatase type 2/haloperoxidase domain-containing protein</fullName>
    </recommendedName>
</protein>
<feature type="transmembrane region" description="Helical" evidence="9">
    <location>
        <begin position="442"/>
        <end position="465"/>
    </location>
</feature>
<feature type="compositionally biased region" description="Low complexity" evidence="8">
    <location>
        <begin position="98"/>
        <end position="116"/>
    </location>
</feature>
<dbReference type="InterPro" id="IPR036938">
    <property type="entry name" value="PAP2/HPO_sf"/>
</dbReference>
<sequence>MTSSVGKLINYLADSSLTAEFQRKCGISHHSSLHSNGVNGNAHAGTGILKTNQGSDDSTLPGSCTDSTNNIFYKNGTILHNNTEPFGPFNASDKHADNSLSNGSHISNGHNHNNTGLKERKLNNVQPKNGFTKFAHNRHEENGKDNDNHVVKNGYTNQVSNGHSHFENLTASGLNNNSDSVQQDSSNSKNYKIDNMLFYYLFSFGASLGNEIFYILFFSSSLWSFDNYIVRRLLIVWGVIMYVGQAAKDVICWPRPKSPPVFRLEERYELEYGMPSTHAMVGVAIPFSLLFFMTGRYEFNYMAGILIAVVWSALVSVSRLYLGMHSVLDILAGLISAAALMMLTVPLVEPIDSLIITHPYSLPLMVLMCIILSLMYPSLEKWSTARGDTIMVLGVFSGIYGGLWLTGKLIDFKPLPESLPLILTLPSLETIWLALLRQVLGVAFIIIFLQAVKMSVLYGLSWYFGYDPKDPKTKQVLVIELPYKYLSYFIGGVVSTYLMPVIFLKLNIDRPSYYSEIFNYSV</sequence>
<feature type="domain" description="Phosphatidic acid phosphatase type 2/haloperoxidase" evidence="10">
    <location>
        <begin position="230"/>
        <end position="345"/>
    </location>
</feature>
<proteinExistence type="inferred from homology"/>
<evidence type="ECO:0000256" key="4">
    <source>
        <dbReference type="ARBA" id="ARBA00022824"/>
    </source>
</evidence>
<evidence type="ECO:0000256" key="9">
    <source>
        <dbReference type="SAM" id="Phobius"/>
    </source>
</evidence>
<dbReference type="EMBL" id="CAXITT010000872">
    <property type="protein sequence ID" value="CAL1546874.1"/>
    <property type="molecule type" value="Genomic_DNA"/>
</dbReference>
<keyword evidence="2 9" id="KW-0812">Transmembrane</keyword>
<dbReference type="GO" id="GO:0006670">
    <property type="term" value="P:sphingosine metabolic process"/>
    <property type="evidence" value="ECO:0007669"/>
    <property type="project" value="TreeGrafter"/>
</dbReference>
<feature type="transmembrane region" description="Helical" evidence="9">
    <location>
        <begin position="360"/>
        <end position="377"/>
    </location>
</feature>
<evidence type="ECO:0000256" key="1">
    <source>
        <dbReference type="ARBA" id="ARBA00004477"/>
    </source>
</evidence>
<keyword evidence="4" id="KW-0256">Endoplasmic reticulum</keyword>
<dbReference type="Pfam" id="PF01569">
    <property type="entry name" value="PAP2"/>
    <property type="match status" value="1"/>
</dbReference>
<dbReference type="GO" id="GO:0042392">
    <property type="term" value="F:sphingosine-1-phosphate phosphatase activity"/>
    <property type="evidence" value="ECO:0007669"/>
    <property type="project" value="TreeGrafter"/>
</dbReference>
<reference evidence="11 12" key="1">
    <citation type="submission" date="2024-04" db="EMBL/GenBank/DDBJ databases">
        <authorList>
            <consortium name="Genoscope - CEA"/>
            <person name="William W."/>
        </authorList>
    </citation>
    <scope>NUCLEOTIDE SEQUENCE [LARGE SCALE GENOMIC DNA]</scope>
</reference>
<feature type="transmembrane region" description="Helical" evidence="9">
    <location>
        <begin position="299"/>
        <end position="321"/>
    </location>
</feature>
<feature type="compositionally biased region" description="Basic and acidic residues" evidence="8">
    <location>
        <begin position="138"/>
        <end position="150"/>
    </location>
</feature>
<dbReference type="GO" id="GO:0005789">
    <property type="term" value="C:endoplasmic reticulum membrane"/>
    <property type="evidence" value="ECO:0007669"/>
    <property type="project" value="UniProtKB-SubCell"/>
</dbReference>